<evidence type="ECO:0000256" key="12">
    <source>
        <dbReference type="ARBA" id="ARBA00049091"/>
    </source>
</evidence>
<reference evidence="16" key="1">
    <citation type="submission" date="2022-10" db="EMBL/GenBank/DDBJ databases">
        <title>Determination and structural analysis of whole genome sequence of Sarocladium strictum F4-1.</title>
        <authorList>
            <person name="Hu L."/>
            <person name="Jiang Y."/>
        </authorList>
    </citation>
    <scope>NUCLEOTIDE SEQUENCE</scope>
    <source>
        <strain evidence="16">F4-1</strain>
    </source>
</reference>
<dbReference type="GO" id="GO:0034599">
    <property type="term" value="P:cellular response to oxidative stress"/>
    <property type="evidence" value="ECO:0007669"/>
    <property type="project" value="UniProtKB-ARBA"/>
</dbReference>
<evidence type="ECO:0000256" key="10">
    <source>
        <dbReference type="ARBA" id="ARBA00032824"/>
    </source>
</evidence>
<comment type="caution">
    <text evidence="16">The sequence shown here is derived from an EMBL/GenBank/DDBJ whole genome shotgun (WGS) entry which is preliminary data.</text>
</comment>
<comment type="catalytic activity">
    <reaction evidence="12">
        <text>a hydroperoxide + [thioredoxin]-dithiol = an alcohol + [thioredoxin]-disulfide + H2O</text>
        <dbReference type="Rhea" id="RHEA:62620"/>
        <dbReference type="Rhea" id="RHEA-COMP:10698"/>
        <dbReference type="Rhea" id="RHEA-COMP:10700"/>
        <dbReference type="ChEBI" id="CHEBI:15377"/>
        <dbReference type="ChEBI" id="CHEBI:29950"/>
        <dbReference type="ChEBI" id="CHEBI:30879"/>
        <dbReference type="ChEBI" id="CHEBI:35924"/>
        <dbReference type="ChEBI" id="CHEBI:50058"/>
        <dbReference type="EC" id="1.11.1.24"/>
    </reaction>
</comment>
<keyword evidence="6" id="KW-0560">Oxidoreductase</keyword>
<keyword evidence="7" id="KW-1015">Disulfide bond</keyword>
<dbReference type="InterPro" id="IPR000866">
    <property type="entry name" value="AhpC/TSA"/>
</dbReference>
<sequence length="226" mass="23410">MAPTLRQRKPAAAPAPAPAPKTKVSKPAAAKGKAVKEAKEKATAAVAKASDEDVAAPAPAAADAPAKKGKSSGGASVGDEIDLEGFGGTIETNDGEETTLKELVEKSGSGVVLFTYPKASTPGCTKQVCFFRDAYKPLTATGLAIYGLSSDSPKANTTFKTKQNLPYPLLCDTKRTLIKAIGLSKEGNKTQRGVWVVSKEGKVRVAEAGGPEPTMLRVKKLVEEGV</sequence>
<comment type="subcellular location">
    <subcellularLocation>
        <location evidence="1">Nucleus</location>
    </subcellularLocation>
</comment>
<dbReference type="InterPro" id="IPR036249">
    <property type="entry name" value="Thioredoxin-like_sf"/>
</dbReference>
<dbReference type="PROSITE" id="PS51352">
    <property type="entry name" value="THIOREDOXIN_2"/>
    <property type="match status" value="1"/>
</dbReference>
<dbReference type="GO" id="GO:0005634">
    <property type="term" value="C:nucleus"/>
    <property type="evidence" value="ECO:0007669"/>
    <property type="project" value="UniProtKB-SubCell"/>
</dbReference>
<evidence type="ECO:0000256" key="11">
    <source>
        <dbReference type="ARBA" id="ARBA00038489"/>
    </source>
</evidence>
<dbReference type="CDD" id="cd03017">
    <property type="entry name" value="PRX_BCP"/>
    <property type="match status" value="1"/>
</dbReference>
<dbReference type="EMBL" id="JAPDFR010000004">
    <property type="protein sequence ID" value="KAK0387365.1"/>
    <property type="molecule type" value="Genomic_DNA"/>
</dbReference>
<dbReference type="GO" id="GO:0005737">
    <property type="term" value="C:cytoplasm"/>
    <property type="evidence" value="ECO:0007669"/>
    <property type="project" value="TreeGrafter"/>
</dbReference>
<gene>
    <name evidence="16" type="ORF">NLU13_5678</name>
</gene>
<organism evidence="16 17">
    <name type="scientific">Sarocladium strictum</name>
    <name type="common">Black bundle disease fungus</name>
    <name type="synonym">Acremonium strictum</name>
    <dbReference type="NCBI Taxonomy" id="5046"/>
    <lineage>
        <taxon>Eukaryota</taxon>
        <taxon>Fungi</taxon>
        <taxon>Dikarya</taxon>
        <taxon>Ascomycota</taxon>
        <taxon>Pezizomycotina</taxon>
        <taxon>Sordariomycetes</taxon>
        <taxon>Hypocreomycetidae</taxon>
        <taxon>Hypocreales</taxon>
        <taxon>Sarocladiaceae</taxon>
        <taxon>Sarocladium</taxon>
    </lineage>
</organism>
<evidence type="ECO:0000256" key="13">
    <source>
        <dbReference type="ARBA" id="ARBA00077538"/>
    </source>
</evidence>
<evidence type="ECO:0000256" key="1">
    <source>
        <dbReference type="ARBA" id="ARBA00004123"/>
    </source>
</evidence>
<dbReference type="Proteomes" id="UP001175261">
    <property type="component" value="Unassembled WGS sequence"/>
</dbReference>
<proteinExistence type="inferred from homology"/>
<evidence type="ECO:0000256" key="5">
    <source>
        <dbReference type="ARBA" id="ARBA00022862"/>
    </source>
</evidence>
<evidence type="ECO:0000313" key="16">
    <source>
        <dbReference type="EMBL" id="KAK0387365.1"/>
    </source>
</evidence>
<feature type="region of interest" description="Disordered" evidence="14">
    <location>
        <begin position="1"/>
        <end position="94"/>
    </location>
</feature>
<comment type="subunit">
    <text evidence="2">Monomer.</text>
</comment>
<feature type="compositionally biased region" description="Low complexity" evidence="14">
    <location>
        <begin position="20"/>
        <end position="32"/>
    </location>
</feature>
<dbReference type="PANTHER" id="PTHR42801">
    <property type="entry name" value="THIOREDOXIN-DEPENDENT PEROXIDE REDUCTASE"/>
    <property type="match status" value="1"/>
</dbReference>
<dbReference type="GO" id="GO:0045454">
    <property type="term" value="P:cell redox homeostasis"/>
    <property type="evidence" value="ECO:0007669"/>
    <property type="project" value="TreeGrafter"/>
</dbReference>
<evidence type="ECO:0000256" key="4">
    <source>
        <dbReference type="ARBA" id="ARBA00022559"/>
    </source>
</evidence>
<dbReference type="InterPro" id="IPR013766">
    <property type="entry name" value="Thioredoxin_domain"/>
</dbReference>
<evidence type="ECO:0000256" key="6">
    <source>
        <dbReference type="ARBA" id="ARBA00023002"/>
    </source>
</evidence>
<evidence type="ECO:0000259" key="15">
    <source>
        <dbReference type="PROSITE" id="PS51352"/>
    </source>
</evidence>
<accession>A0AA39L812</accession>
<evidence type="ECO:0000256" key="9">
    <source>
        <dbReference type="ARBA" id="ARBA00023284"/>
    </source>
</evidence>
<dbReference type="GO" id="GO:0008379">
    <property type="term" value="F:thioredoxin peroxidase activity"/>
    <property type="evidence" value="ECO:0007669"/>
    <property type="project" value="TreeGrafter"/>
</dbReference>
<dbReference type="Pfam" id="PF00578">
    <property type="entry name" value="AhpC-TSA"/>
    <property type="match status" value="1"/>
</dbReference>
<dbReference type="AlphaFoldDB" id="A0AA39L812"/>
<name>A0AA39L812_SARSR</name>
<keyword evidence="17" id="KW-1185">Reference proteome</keyword>
<keyword evidence="8" id="KW-0539">Nucleus</keyword>
<dbReference type="InterPro" id="IPR050924">
    <property type="entry name" value="Peroxiredoxin_BCP/PrxQ"/>
</dbReference>
<feature type="domain" description="Thioredoxin" evidence="15">
    <location>
        <begin position="52"/>
        <end position="226"/>
    </location>
</feature>
<evidence type="ECO:0000256" key="14">
    <source>
        <dbReference type="SAM" id="MobiDB-lite"/>
    </source>
</evidence>
<evidence type="ECO:0000256" key="7">
    <source>
        <dbReference type="ARBA" id="ARBA00023157"/>
    </source>
</evidence>
<dbReference type="FunFam" id="3.40.30.10:FF:000157">
    <property type="entry name" value="DOT5p Nuclear thiol peroxidase"/>
    <property type="match status" value="1"/>
</dbReference>
<dbReference type="SUPFAM" id="SSF52833">
    <property type="entry name" value="Thioredoxin-like"/>
    <property type="match status" value="1"/>
</dbReference>
<keyword evidence="9" id="KW-0676">Redox-active center</keyword>
<dbReference type="Gene3D" id="3.40.30.10">
    <property type="entry name" value="Glutaredoxin"/>
    <property type="match status" value="1"/>
</dbReference>
<evidence type="ECO:0000256" key="8">
    <source>
        <dbReference type="ARBA" id="ARBA00023242"/>
    </source>
</evidence>
<keyword evidence="5" id="KW-0049">Antioxidant</keyword>
<evidence type="ECO:0000256" key="3">
    <source>
        <dbReference type="ARBA" id="ARBA00013017"/>
    </source>
</evidence>
<dbReference type="EC" id="1.11.1.24" evidence="3"/>
<dbReference type="PANTHER" id="PTHR42801:SF23">
    <property type="entry name" value="PEROXIREDOXIN DOT5"/>
    <property type="match status" value="1"/>
</dbReference>
<feature type="compositionally biased region" description="Low complexity" evidence="14">
    <location>
        <begin position="55"/>
        <end position="64"/>
    </location>
</feature>
<protein>
    <recommendedName>
        <fullName evidence="3">thioredoxin-dependent peroxiredoxin</fullName>
        <ecNumber evidence="3">1.11.1.24</ecNumber>
    </recommendedName>
    <alternativeName>
        <fullName evidence="13">Nuclear thiol peroxidase</fullName>
    </alternativeName>
    <alternativeName>
        <fullName evidence="10">Thioredoxin peroxidase</fullName>
    </alternativeName>
</protein>
<evidence type="ECO:0000256" key="2">
    <source>
        <dbReference type="ARBA" id="ARBA00011245"/>
    </source>
</evidence>
<evidence type="ECO:0000313" key="17">
    <source>
        <dbReference type="Proteomes" id="UP001175261"/>
    </source>
</evidence>
<keyword evidence="4" id="KW-0575">Peroxidase</keyword>
<comment type="similarity">
    <text evidence="11">Belongs to the peroxiredoxin family. BCP/PrxQ subfamily.</text>
</comment>